<dbReference type="InterPro" id="IPR036770">
    <property type="entry name" value="Ankyrin_rpt-contain_sf"/>
</dbReference>
<keyword evidence="1" id="KW-0677">Repeat</keyword>
<evidence type="ECO:0000256" key="1">
    <source>
        <dbReference type="ARBA" id="ARBA00022737"/>
    </source>
</evidence>
<dbReference type="PANTHER" id="PTHR24198">
    <property type="entry name" value="ANKYRIN REPEAT AND PROTEIN KINASE DOMAIN-CONTAINING PROTEIN"/>
    <property type="match status" value="1"/>
</dbReference>
<gene>
    <name evidence="4" type="ORF">QBC38DRAFT_491933</name>
</gene>
<comment type="caution">
    <text evidence="4">The sequence shown here is derived from an EMBL/GenBank/DDBJ whole genome shotgun (WGS) entry which is preliminary data.</text>
</comment>
<dbReference type="AlphaFoldDB" id="A0AAN6YLI8"/>
<feature type="repeat" description="ANK" evidence="3">
    <location>
        <begin position="220"/>
        <end position="252"/>
    </location>
</feature>
<evidence type="ECO:0000313" key="5">
    <source>
        <dbReference type="Proteomes" id="UP001301958"/>
    </source>
</evidence>
<evidence type="ECO:0000256" key="2">
    <source>
        <dbReference type="ARBA" id="ARBA00023043"/>
    </source>
</evidence>
<name>A0AAN6YLI8_9PEZI</name>
<protein>
    <submittedName>
        <fullName evidence="4">Ankyrin repeat-containing domain protein</fullName>
    </submittedName>
</protein>
<dbReference type="Pfam" id="PF00023">
    <property type="entry name" value="Ank"/>
    <property type="match status" value="1"/>
</dbReference>
<dbReference type="SMART" id="SM00248">
    <property type="entry name" value="ANK"/>
    <property type="match status" value="4"/>
</dbReference>
<dbReference type="Proteomes" id="UP001301958">
    <property type="component" value="Unassembled WGS sequence"/>
</dbReference>
<reference evidence="4" key="2">
    <citation type="submission" date="2023-05" db="EMBL/GenBank/DDBJ databases">
        <authorList>
            <consortium name="Lawrence Berkeley National Laboratory"/>
            <person name="Steindorff A."/>
            <person name="Hensen N."/>
            <person name="Bonometti L."/>
            <person name="Westerberg I."/>
            <person name="Brannstrom I.O."/>
            <person name="Guillou S."/>
            <person name="Cros-Aarteil S."/>
            <person name="Calhoun S."/>
            <person name="Haridas S."/>
            <person name="Kuo A."/>
            <person name="Mondo S."/>
            <person name="Pangilinan J."/>
            <person name="Riley R."/>
            <person name="Labutti K."/>
            <person name="Andreopoulos B."/>
            <person name="Lipzen A."/>
            <person name="Chen C."/>
            <person name="Yanf M."/>
            <person name="Daum C."/>
            <person name="Ng V."/>
            <person name="Clum A."/>
            <person name="Ohm R."/>
            <person name="Martin F."/>
            <person name="Silar P."/>
            <person name="Natvig D."/>
            <person name="Lalanne C."/>
            <person name="Gautier V."/>
            <person name="Ament-Velasquez S.L."/>
            <person name="Kruys A."/>
            <person name="Hutchinson M.I."/>
            <person name="Powell A.J."/>
            <person name="Barry K."/>
            <person name="Miller A.N."/>
            <person name="Grigoriev I.V."/>
            <person name="Debuchy R."/>
            <person name="Gladieux P."/>
            <person name="Thoren M.H."/>
            <person name="Johannesson H."/>
        </authorList>
    </citation>
    <scope>NUCLEOTIDE SEQUENCE</scope>
    <source>
        <strain evidence="4">CBS 990.96</strain>
    </source>
</reference>
<reference evidence="4" key="1">
    <citation type="journal article" date="2023" name="Mol. Phylogenet. Evol.">
        <title>Genome-scale phylogeny and comparative genomics of the fungal order Sordariales.</title>
        <authorList>
            <person name="Hensen N."/>
            <person name="Bonometti L."/>
            <person name="Westerberg I."/>
            <person name="Brannstrom I.O."/>
            <person name="Guillou S."/>
            <person name="Cros-Aarteil S."/>
            <person name="Calhoun S."/>
            <person name="Haridas S."/>
            <person name="Kuo A."/>
            <person name="Mondo S."/>
            <person name="Pangilinan J."/>
            <person name="Riley R."/>
            <person name="LaButti K."/>
            <person name="Andreopoulos B."/>
            <person name="Lipzen A."/>
            <person name="Chen C."/>
            <person name="Yan M."/>
            <person name="Daum C."/>
            <person name="Ng V."/>
            <person name="Clum A."/>
            <person name="Steindorff A."/>
            <person name="Ohm R.A."/>
            <person name="Martin F."/>
            <person name="Silar P."/>
            <person name="Natvig D.O."/>
            <person name="Lalanne C."/>
            <person name="Gautier V."/>
            <person name="Ament-Velasquez S.L."/>
            <person name="Kruys A."/>
            <person name="Hutchinson M.I."/>
            <person name="Powell A.J."/>
            <person name="Barry K."/>
            <person name="Miller A.N."/>
            <person name="Grigoriev I.V."/>
            <person name="Debuchy R."/>
            <person name="Gladieux P."/>
            <person name="Hiltunen Thoren M."/>
            <person name="Johannesson H."/>
        </authorList>
    </citation>
    <scope>NUCLEOTIDE SEQUENCE</scope>
    <source>
        <strain evidence="4">CBS 990.96</strain>
    </source>
</reference>
<organism evidence="4 5">
    <name type="scientific">Podospora fimiseda</name>
    <dbReference type="NCBI Taxonomy" id="252190"/>
    <lineage>
        <taxon>Eukaryota</taxon>
        <taxon>Fungi</taxon>
        <taxon>Dikarya</taxon>
        <taxon>Ascomycota</taxon>
        <taxon>Pezizomycotina</taxon>
        <taxon>Sordariomycetes</taxon>
        <taxon>Sordariomycetidae</taxon>
        <taxon>Sordariales</taxon>
        <taxon>Podosporaceae</taxon>
        <taxon>Podospora</taxon>
    </lineage>
</organism>
<keyword evidence="5" id="KW-1185">Reference proteome</keyword>
<feature type="repeat" description="ANK" evidence="3">
    <location>
        <begin position="253"/>
        <end position="285"/>
    </location>
</feature>
<dbReference type="InterPro" id="IPR002110">
    <property type="entry name" value="Ankyrin_rpt"/>
</dbReference>
<dbReference type="SUPFAM" id="SSF48403">
    <property type="entry name" value="Ankyrin repeat"/>
    <property type="match status" value="1"/>
</dbReference>
<proteinExistence type="predicted"/>
<sequence length="302" mass="33882">MGHLAIMDMLLSSGANPNLGIRRRGMYPLEVALEGKKLEAVALLRERDVSAQGVFSLWPFMGSGDFQDLLLLSVERKDLTFLDILLWYGVNPEGYDLQKLIPMFVAWQKGWTEGLEAIVKKVAETLWQPNSKSWKKLRNSLSWLATDNKKYHGDQEFTKFEVSVVRALTKLPKRTNWTQPNHEPLVLLWAARTGRLDTAKSILCCGPTNRSRLLEVIDDRGHTPLVIAVVHGQLNICSYFLDLGANIEARNPAGYTPLALACNGNNIDISRILLDRGALTGLENVEQTLDDMKKTALWVATK</sequence>
<accession>A0AAN6YLI8</accession>
<dbReference type="PANTHER" id="PTHR24198:SF165">
    <property type="entry name" value="ANKYRIN REPEAT-CONTAINING PROTEIN-RELATED"/>
    <property type="match status" value="1"/>
</dbReference>
<dbReference type="PROSITE" id="PS50088">
    <property type="entry name" value="ANK_REPEAT"/>
    <property type="match status" value="2"/>
</dbReference>
<keyword evidence="2 3" id="KW-0040">ANK repeat</keyword>
<evidence type="ECO:0000256" key="3">
    <source>
        <dbReference type="PROSITE-ProRule" id="PRU00023"/>
    </source>
</evidence>
<dbReference type="Gene3D" id="1.25.40.20">
    <property type="entry name" value="Ankyrin repeat-containing domain"/>
    <property type="match status" value="2"/>
</dbReference>
<dbReference type="Pfam" id="PF12796">
    <property type="entry name" value="Ank_2"/>
    <property type="match status" value="1"/>
</dbReference>
<dbReference type="PROSITE" id="PS50297">
    <property type="entry name" value="ANK_REP_REGION"/>
    <property type="match status" value="2"/>
</dbReference>
<evidence type="ECO:0000313" key="4">
    <source>
        <dbReference type="EMBL" id="KAK4221494.1"/>
    </source>
</evidence>
<dbReference type="EMBL" id="MU865541">
    <property type="protein sequence ID" value="KAK4221494.1"/>
    <property type="molecule type" value="Genomic_DNA"/>
</dbReference>